<gene>
    <name evidence="2" type="ORF">LPW39_02040</name>
</gene>
<evidence type="ECO:0000313" key="2">
    <source>
        <dbReference type="EMBL" id="MCD2163911.1"/>
    </source>
</evidence>
<accession>A0AAW4XT70</accession>
<organism evidence="2 3">
    <name type="scientific">Comamonas koreensis</name>
    <dbReference type="NCBI Taxonomy" id="160825"/>
    <lineage>
        <taxon>Bacteria</taxon>
        <taxon>Pseudomonadati</taxon>
        <taxon>Pseudomonadota</taxon>
        <taxon>Betaproteobacteria</taxon>
        <taxon>Burkholderiales</taxon>
        <taxon>Comamonadaceae</taxon>
        <taxon>Comamonas</taxon>
    </lineage>
</organism>
<dbReference type="PROSITE" id="PS51257">
    <property type="entry name" value="PROKAR_LIPOPROTEIN"/>
    <property type="match status" value="1"/>
</dbReference>
<name>A0AAW4XT70_9BURK</name>
<feature type="compositionally biased region" description="Low complexity" evidence="1">
    <location>
        <begin position="63"/>
        <end position="75"/>
    </location>
</feature>
<evidence type="ECO:0000313" key="3">
    <source>
        <dbReference type="Proteomes" id="UP001199260"/>
    </source>
</evidence>
<comment type="caution">
    <text evidence="2">The sequence shown here is derived from an EMBL/GenBank/DDBJ whole genome shotgun (WGS) entry which is preliminary data.</text>
</comment>
<proteinExistence type="predicted"/>
<keyword evidence="3" id="KW-1185">Reference proteome</keyword>
<protein>
    <submittedName>
        <fullName evidence="2">Uncharacterized protein</fullName>
    </submittedName>
</protein>
<dbReference type="RefSeq" id="WP_230770903.1">
    <property type="nucleotide sequence ID" value="NZ_JAJNCT010000004.1"/>
</dbReference>
<dbReference type="AlphaFoldDB" id="A0AAW4XT70"/>
<dbReference type="EMBL" id="JAJNCT010000004">
    <property type="protein sequence ID" value="MCD2163911.1"/>
    <property type="molecule type" value="Genomic_DNA"/>
</dbReference>
<dbReference type="Proteomes" id="UP001199260">
    <property type="component" value="Unassembled WGS sequence"/>
</dbReference>
<reference evidence="2 3" key="1">
    <citation type="submission" date="2021-11" db="EMBL/GenBank/DDBJ databases">
        <title>Genome sequence.</title>
        <authorList>
            <person name="Sun Q."/>
        </authorList>
    </citation>
    <scope>NUCLEOTIDE SEQUENCE [LARGE SCALE GENOMIC DNA]</scope>
    <source>
        <strain evidence="2 3">KCTC 12005</strain>
    </source>
</reference>
<sequence>MKSTTTQRSPRHALYWLPAAALVLGVAALSGCDKGASNAPMPRATPDNTTPGGSMPAPPPAGATPDAPAAPATKP</sequence>
<feature type="region of interest" description="Disordered" evidence="1">
    <location>
        <begin position="32"/>
        <end position="75"/>
    </location>
</feature>
<evidence type="ECO:0000256" key="1">
    <source>
        <dbReference type="SAM" id="MobiDB-lite"/>
    </source>
</evidence>